<dbReference type="Proteomes" id="UP001141619">
    <property type="component" value="Unassembled WGS sequence"/>
</dbReference>
<dbReference type="Pfam" id="PF10074">
    <property type="entry name" value="RovC_DNA-bd"/>
    <property type="match status" value="1"/>
</dbReference>
<protein>
    <submittedName>
        <fullName evidence="2">DUF2285 domain-containing protein</fullName>
    </submittedName>
</protein>
<dbReference type="AlphaFoldDB" id="A0A9X3TXU0"/>
<keyword evidence="3" id="KW-1185">Reference proteome</keyword>
<comment type="caution">
    <text evidence="2">The sequence shown here is derived from an EMBL/GenBank/DDBJ whole genome shotgun (WGS) entry which is preliminary data.</text>
</comment>
<evidence type="ECO:0000313" key="3">
    <source>
        <dbReference type="Proteomes" id="UP001141619"/>
    </source>
</evidence>
<reference evidence="2" key="1">
    <citation type="submission" date="2022-08" db="EMBL/GenBank/DDBJ databases">
        <authorList>
            <person name="Vandamme P."/>
            <person name="Hettiarachchi A."/>
            <person name="Peeters C."/>
            <person name="Cnockaert M."/>
            <person name="Carlier A."/>
        </authorList>
    </citation>
    <scope>NUCLEOTIDE SEQUENCE</scope>
    <source>
        <strain evidence="2">LMG 31809</strain>
    </source>
</reference>
<dbReference type="RefSeq" id="WP_274943389.1">
    <property type="nucleotide sequence ID" value="NZ_JANWOI010000002.1"/>
</dbReference>
<dbReference type="InterPro" id="IPR018754">
    <property type="entry name" value="RovC-like_DNA-bd"/>
</dbReference>
<gene>
    <name evidence="2" type="ORF">NYP16_06950</name>
</gene>
<evidence type="ECO:0000313" key="2">
    <source>
        <dbReference type="EMBL" id="MDA5193690.1"/>
    </source>
</evidence>
<sequence>MRTETRVVQIHCIGEDLSLDPFALELVLDQFPHLEDRLRLMARLAEIYHGRTQNHSLRAPGWTAQKLWHWDALMALDGWRAGLSQRQIAAAIHGAARVEREWRAPDQTMKNRVARAIKRGRVMADGGYRKLLA</sequence>
<organism evidence="2 3">
    <name type="scientific">Govanella unica</name>
    <dbReference type="NCBI Taxonomy" id="2975056"/>
    <lineage>
        <taxon>Bacteria</taxon>
        <taxon>Pseudomonadati</taxon>
        <taxon>Pseudomonadota</taxon>
        <taxon>Alphaproteobacteria</taxon>
        <taxon>Emcibacterales</taxon>
        <taxon>Govanellaceae</taxon>
        <taxon>Govanella</taxon>
    </lineage>
</organism>
<accession>A0A9X3TXU0</accession>
<feature type="domain" description="T6SS Transcription factor RovC-like DNA binding" evidence="1">
    <location>
        <begin position="33"/>
        <end position="132"/>
    </location>
</feature>
<name>A0A9X3TXU0_9PROT</name>
<reference evidence="2" key="2">
    <citation type="journal article" date="2023" name="Syst. Appl. Microbiol.">
        <title>Govania unica gen. nov., sp. nov., a rare biosphere bacterium that represents a novel family in the class Alphaproteobacteria.</title>
        <authorList>
            <person name="Vandamme P."/>
            <person name="Peeters C."/>
            <person name="Hettiarachchi A."/>
            <person name="Cnockaert M."/>
            <person name="Carlier A."/>
        </authorList>
    </citation>
    <scope>NUCLEOTIDE SEQUENCE</scope>
    <source>
        <strain evidence="2">LMG 31809</strain>
    </source>
</reference>
<proteinExistence type="predicted"/>
<evidence type="ECO:0000259" key="1">
    <source>
        <dbReference type="Pfam" id="PF10074"/>
    </source>
</evidence>
<dbReference type="EMBL" id="JANWOI010000002">
    <property type="protein sequence ID" value="MDA5193690.1"/>
    <property type="molecule type" value="Genomic_DNA"/>
</dbReference>